<dbReference type="InterPro" id="IPR038237">
    <property type="entry name" value="Ribosomal_eS4_central_sf"/>
</dbReference>
<dbReference type="SMART" id="SM00739">
    <property type="entry name" value="KOW"/>
    <property type="match status" value="1"/>
</dbReference>
<dbReference type="Proteomes" id="UP000033188">
    <property type="component" value="Chromosome 3"/>
</dbReference>
<dbReference type="Pfam" id="PF08071">
    <property type="entry name" value="RS4NT"/>
    <property type="match status" value="1"/>
</dbReference>
<dbReference type="PANTHER" id="PTHR11581:SF0">
    <property type="entry name" value="SMALL RIBOSOMAL SUBUNIT PROTEIN ES4"/>
    <property type="match status" value="1"/>
</dbReference>
<dbReference type="PANTHER" id="PTHR11581">
    <property type="entry name" value="30S/40S RIBOSOMAL PROTEIN S4"/>
    <property type="match status" value="1"/>
</dbReference>
<evidence type="ECO:0000313" key="9">
    <source>
        <dbReference type="Proteomes" id="UP000033188"/>
    </source>
</evidence>
<evidence type="ECO:0000256" key="5">
    <source>
        <dbReference type="ARBA" id="ARBA00023274"/>
    </source>
</evidence>
<dbReference type="CDD" id="cd06087">
    <property type="entry name" value="KOW_RPS4"/>
    <property type="match status" value="1"/>
</dbReference>
<evidence type="ECO:0000259" key="7">
    <source>
        <dbReference type="SMART" id="SM00739"/>
    </source>
</evidence>
<keyword evidence="9" id="KW-1185">Reference proteome</keyword>
<dbReference type="FunFam" id="3.10.290.10:FF:000019">
    <property type="entry name" value="40S ribosomal protein S4"/>
    <property type="match status" value="1"/>
</dbReference>
<dbReference type="InterPro" id="IPR005824">
    <property type="entry name" value="KOW"/>
</dbReference>
<organism evidence="8 9">
    <name type="scientific">Babesia bigemina</name>
    <dbReference type="NCBI Taxonomy" id="5866"/>
    <lineage>
        <taxon>Eukaryota</taxon>
        <taxon>Sar</taxon>
        <taxon>Alveolata</taxon>
        <taxon>Apicomplexa</taxon>
        <taxon>Aconoidasida</taxon>
        <taxon>Piroplasmida</taxon>
        <taxon>Babesiidae</taxon>
        <taxon>Babesia</taxon>
    </lineage>
</organism>
<dbReference type="InterPro" id="IPR032277">
    <property type="entry name" value="Ribosomal_eS4_C"/>
</dbReference>
<dbReference type="Pfam" id="PF00467">
    <property type="entry name" value="KOW"/>
    <property type="match status" value="1"/>
</dbReference>
<dbReference type="PROSITE" id="PS00528">
    <property type="entry name" value="RIBOSOMAL_S4E"/>
    <property type="match status" value="1"/>
</dbReference>
<keyword evidence="3 6" id="KW-0694">RNA-binding</keyword>
<dbReference type="AlphaFoldDB" id="A0A061D7T4"/>
<dbReference type="OrthoDB" id="1109245at2759"/>
<dbReference type="GeneID" id="24565287"/>
<protein>
    <recommendedName>
        <fullName evidence="6">40S ribosomal protein S4</fullName>
    </recommendedName>
</protein>
<dbReference type="FunFam" id="2.30.30.30:FF:000005">
    <property type="entry name" value="40S ribosomal protein S4"/>
    <property type="match status" value="1"/>
</dbReference>
<dbReference type="CDD" id="cd00165">
    <property type="entry name" value="S4"/>
    <property type="match status" value="1"/>
</dbReference>
<dbReference type="Gene3D" id="3.10.290.10">
    <property type="entry name" value="RNA-binding S4 domain"/>
    <property type="match status" value="1"/>
</dbReference>
<name>A0A061D7T4_BABBI</name>
<sequence length="273" mass="30641">MVGASPSCSPFRCSGRGIKKHMKRINAPSHWLLDKLSGRYAPKPSPGPHKSTECLPLMLLLRNRLKYALTYDEVKLIVMQKVVRVDGKVRTDITYPIGFMDVVSLDRTNEHFRLLYDTKGRFVPHKITAEEATYKLCRVKKTFIGPKEVGVAVTHDGRTIRCIHPDVKPGDSLRIDLETGSVIEFFKFEVGNLVMVTGGHNQGRVGTIVHKEKHPGSFDLIHVRDEVGNTFSTRSSNVFVIGVGTNNYVSLPKDRGIKKSIIEDRAQRLARAH</sequence>
<dbReference type="GO" id="GO:0006412">
    <property type="term" value="P:translation"/>
    <property type="evidence" value="ECO:0007669"/>
    <property type="project" value="InterPro"/>
</dbReference>
<dbReference type="GO" id="GO:0019843">
    <property type="term" value="F:rRNA binding"/>
    <property type="evidence" value="ECO:0007669"/>
    <property type="project" value="UniProtKB-UniRule"/>
</dbReference>
<keyword evidence="2 6" id="KW-0699">rRNA-binding</keyword>
<proteinExistence type="inferred from homology"/>
<dbReference type="HAMAP" id="MF_00485">
    <property type="entry name" value="Ribosomal_eS4"/>
    <property type="match status" value="1"/>
</dbReference>
<dbReference type="InterPro" id="IPR014722">
    <property type="entry name" value="Rib_uL2_dom2"/>
</dbReference>
<dbReference type="GO" id="GO:0022627">
    <property type="term" value="C:cytosolic small ribosomal subunit"/>
    <property type="evidence" value="ECO:0007669"/>
    <property type="project" value="TreeGrafter"/>
</dbReference>
<dbReference type="Gene3D" id="2.40.50.740">
    <property type="match status" value="1"/>
</dbReference>
<reference evidence="9" key="1">
    <citation type="journal article" date="2014" name="Nucleic Acids Res.">
        <title>The evolutionary dynamics of variant antigen genes in Babesia reveal a history of genomic innovation underlying host-parasite interaction.</title>
        <authorList>
            <person name="Jackson A.P."/>
            <person name="Otto T.D."/>
            <person name="Darby A."/>
            <person name="Ramaprasad A."/>
            <person name="Xia D."/>
            <person name="Echaide I.E."/>
            <person name="Farber M."/>
            <person name="Gahlot S."/>
            <person name="Gamble J."/>
            <person name="Gupta D."/>
            <person name="Gupta Y."/>
            <person name="Jackson L."/>
            <person name="Malandrin L."/>
            <person name="Malas T.B."/>
            <person name="Moussa E."/>
            <person name="Nair M."/>
            <person name="Reid A.J."/>
            <person name="Sanders M."/>
            <person name="Sharma J."/>
            <person name="Tracey A."/>
            <person name="Quail M.A."/>
            <person name="Weir W."/>
            <person name="Wastling J.M."/>
            <person name="Hall N."/>
            <person name="Willadsen P."/>
            <person name="Lingelbach K."/>
            <person name="Shiels B."/>
            <person name="Tait A."/>
            <person name="Berriman M."/>
            <person name="Allred D.R."/>
            <person name="Pain A."/>
        </authorList>
    </citation>
    <scope>NUCLEOTIDE SEQUENCE [LARGE SCALE GENOMIC DNA]</scope>
    <source>
        <strain evidence="9">Bond</strain>
    </source>
</reference>
<dbReference type="KEGG" id="bbig:BBBOND_0306500"/>
<dbReference type="InterPro" id="IPR018199">
    <property type="entry name" value="Ribosomal_eS4_N_CS"/>
</dbReference>
<dbReference type="InterPro" id="IPR013845">
    <property type="entry name" value="Ribosomal_eS4_central_region"/>
</dbReference>
<dbReference type="PIRSF" id="PIRSF002116">
    <property type="entry name" value="Ribosomal_S4"/>
    <property type="match status" value="1"/>
</dbReference>
<evidence type="ECO:0000256" key="2">
    <source>
        <dbReference type="ARBA" id="ARBA00022730"/>
    </source>
</evidence>
<evidence type="ECO:0000313" key="8">
    <source>
        <dbReference type="EMBL" id="CDR96746.1"/>
    </source>
</evidence>
<feature type="domain" description="KOW" evidence="7">
    <location>
        <begin position="187"/>
        <end position="214"/>
    </location>
</feature>
<keyword evidence="5 6" id="KW-0687">Ribonucleoprotein</keyword>
<accession>A0A061D7T4</accession>
<evidence type="ECO:0000256" key="1">
    <source>
        <dbReference type="ARBA" id="ARBA00007500"/>
    </source>
</evidence>
<evidence type="ECO:0000256" key="3">
    <source>
        <dbReference type="ARBA" id="ARBA00022884"/>
    </source>
</evidence>
<evidence type="ECO:0000256" key="4">
    <source>
        <dbReference type="ARBA" id="ARBA00022980"/>
    </source>
</evidence>
<dbReference type="FunFam" id="2.40.50.740:FF:000001">
    <property type="entry name" value="40S ribosomal protein S4"/>
    <property type="match status" value="1"/>
</dbReference>
<dbReference type="OMA" id="GHIQLNL"/>
<dbReference type="RefSeq" id="XP_012768932.1">
    <property type="nucleotide sequence ID" value="XM_012913478.1"/>
</dbReference>
<dbReference type="PROSITE" id="PS50889">
    <property type="entry name" value="S4"/>
    <property type="match status" value="1"/>
</dbReference>
<dbReference type="InterPro" id="IPR041982">
    <property type="entry name" value="Ribosomal_eS4_KOW"/>
</dbReference>
<dbReference type="InterPro" id="IPR000876">
    <property type="entry name" value="Ribosomal_eS4"/>
</dbReference>
<dbReference type="Pfam" id="PF00900">
    <property type="entry name" value="Ribosomal_S4e"/>
    <property type="match status" value="1"/>
</dbReference>
<dbReference type="EMBL" id="LK391709">
    <property type="protein sequence ID" value="CDR96746.1"/>
    <property type="molecule type" value="Genomic_DNA"/>
</dbReference>
<dbReference type="InterPro" id="IPR036986">
    <property type="entry name" value="S4_RNA-bd_sf"/>
</dbReference>
<dbReference type="STRING" id="5866.A0A061D7T4"/>
<comment type="similarity">
    <text evidence="1 6">Belongs to the eukaryotic ribosomal protein eS4 family.</text>
</comment>
<dbReference type="Gene3D" id="2.30.30.30">
    <property type="match status" value="1"/>
</dbReference>
<dbReference type="VEuPathDB" id="PiroplasmaDB:BBBOND_0306500"/>
<dbReference type="GO" id="GO:0003735">
    <property type="term" value="F:structural constituent of ribosome"/>
    <property type="evidence" value="ECO:0007669"/>
    <property type="project" value="UniProtKB-UniRule"/>
</dbReference>
<dbReference type="InterPro" id="IPR013843">
    <property type="entry name" value="Ribosomal_eS4_N"/>
</dbReference>
<gene>
    <name evidence="8" type="ORF">BBBOND_0306500</name>
</gene>
<dbReference type="Pfam" id="PF16121">
    <property type="entry name" value="40S_S4_C"/>
    <property type="match status" value="1"/>
</dbReference>
<evidence type="ECO:0000256" key="6">
    <source>
        <dbReference type="PIRNR" id="PIRNR002116"/>
    </source>
</evidence>
<keyword evidence="4 6" id="KW-0689">Ribosomal protein</keyword>